<proteinExistence type="predicted"/>
<accession>A0A0E0M611</accession>
<reference evidence="1" key="1">
    <citation type="submission" date="2015-04" db="UniProtKB">
        <authorList>
            <consortium name="EnsemblPlants"/>
        </authorList>
    </citation>
    <scope>IDENTIFICATION</scope>
</reference>
<dbReference type="Proteomes" id="UP000026962">
    <property type="component" value="Chromosome 10"/>
</dbReference>
<name>A0A0E0M611_ORYPU</name>
<dbReference type="Gramene" id="OPUNC10G03620.1">
    <property type="protein sequence ID" value="OPUNC10G03620.1"/>
    <property type="gene ID" value="OPUNC10G03620"/>
</dbReference>
<sequence>MRMILHALDHLHSDYKTQAIIQKHAQHAQQDKIARDKYHPEDSDTAKILEYTEVRFAQYRKDTNRNLKRIFELEDELRKLKGEPSSNEDDQDVKPTRVAKRLCIGVLSLKINPGEDESDEKPPSPKKY</sequence>
<keyword evidence="2" id="KW-1185">Reference proteome</keyword>
<organism evidence="1">
    <name type="scientific">Oryza punctata</name>
    <name type="common">Red rice</name>
    <dbReference type="NCBI Taxonomy" id="4537"/>
    <lineage>
        <taxon>Eukaryota</taxon>
        <taxon>Viridiplantae</taxon>
        <taxon>Streptophyta</taxon>
        <taxon>Embryophyta</taxon>
        <taxon>Tracheophyta</taxon>
        <taxon>Spermatophyta</taxon>
        <taxon>Magnoliopsida</taxon>
        <taxon>Liliopsida</taxon>
        <taxon>Poales</taxon>
        <taxon>Poaceae</taxon>
        <taxon>BOP clade</taxon>
        <taxon>Oryzoideae</taxon>
        <taxon>Oryzeae</taxon>
        <taxon>Oryzinae</taxon>
        <taxon>Oryza</taxon>
    </lineage>
</organism>
<dbReference type="EnsemblPlants" id="OPUNC10G03620.1">
    <property type="protein sequence ID" value="OPUNC10G03620.1"/>
    <property type="gene ID" value="OPUNC10G03620"/>
</dbReference>
<evidence type="ECO:0000313" key="1">
    <source>
        <dbReference type="EnsemblPlants" id="OPUNC10G03620.1"/>
    </source>
</evidence>
<dbReference type="HOGENOM" id="CLU_160972_0_0_1"/>
<dbReference type="AlphaFoldDB" id="A0A0E0M611"/>
<reference evidence="1" key="2">
    <citation type="submission" date="2018-05" db="EMBL/GenBank/DDBJ databases">
        <title>OpunRS2 (Oryza punctata Reference Sequence Version 2).</title>
        <authorList>
            <person name="Zhang J."/>
            <person name="Kudrna D."/>
            <person name="Lee S."/>
            <person name="Talag J."/>
            <person name="Welchert J."/>
            <person name="Wing R.A."/>
        </authorList>
    </citation>
    <scope>NUCLEOTIDE SEQUENCE [LARGE SCALE GENOMIC DNA]</scope>
</reference>
<protein>
    <submittedName>
        <fullName evidence="1">Uncharacterized protein</fullName>
    </submittedName>
</protein>
<evidence type="ECO:0000313" key="2">
    <source>
        <dbReference type="Proteomes" id="UP000026962"/>
    </source>
</evidence>